<evidence type="ECO:0000256" key="4">
    <source>
        <dbReference type="ARBA" id="ARBA00023136"/>
    </source>
</evidence>
<dbReference type="InterPro" id="IPR003825">
    <property type="entry name" value="Colicin-V_CvpA"/>
</dbReference>
<gene>
    <name evidence="6" type="ORF">ACFPU1_08005</name>
</gene>
<comment type="subcellular location">
    <subcellularLocation>
        <location evidence="1">Membrane</location>
        <topology evidence="1">Multi-pass membrane protein</topology>
    </subcellularLocation>
</comment>
<dbReference type="EMBL" id="JBHSOZ010000003">
    <property type="protein sequence ID" value="MFC5712722.1"/>
    <property type="molecule type" value="Genomic_DNA"/>
</dbReference>
<dbReference type="Pfam" id="PF02674">
    <property type="entry name" value="Colicin_V"/>
    <property type="match status" value="1"/>
</dbReference>
<evidence type="ECO:0000256" key="3">
    <source>
        <dbReference type="ARBA" id="ARBA00022989"/>
    </source>
</evidence>
<evidence type="ECO:0000256" key="1">
    <source>
        <dbReference type="ARBA" id="ARBA00004141"/>
    </source>
</evidence>
<name>A0ABW0YN51_9BACI</name>
<keyword evidence="3 5" id="KW-1133">Transmembrane helix</keyword>
<proteinExistence type="predicted"/>
<keyword evidence="7" id="KW-1185">Reference proteome</keyword>
<evidence type="ECO:0000256" key="5">
    <source>
        <dbReference type="SAM" id="Phobius"/>
    </source>
</evidence>
<dbReference type="PANTHER" id="PTHR37306">
    <property type="entry name" value="COLICIN V PRODUCTION PROTEIN"/>
    <property type="match status" value="1"/>
</dbReference>
<dbReference type="Proteomes" id="UP001596142">
    <property type="component" value="Unassembled WGS sequence"/>
</dbReference>
<dbReference type="RefSeq" id="WP_385939943.1">
    <property type="nucleotide sequence ID" value="NZ_JBHSOZ010000003.1"/>
</dbReference>
<feature type="transmembrane region" description="Helical" evidence="5">
    <location>
        <begin position="25"/>
        <end position="43"/>
    </location>
</feature>
<accession>A0ABW0YN51</accession>
<keyword evidence="4 5" id="KW-0472">Membrane</keyword>
<dbReference type="PANTHER" id="PTHR37306:SF1">
    <property type="entry name" value="COLICIN V PRODUCTION PROTEIN"/>
    <property type="match status" value="1"/>
</dbReference>
<protein>
    <submittedName>
        <fullName evidence="6">CvpA family protein</fullName>
    </submittedName>
</protein>
<evidence type="ECO:0000256" key="2">
    <source>
        <dbReference type="ARBA" id="ARBA00022692"/>
    </source>
</evidence>
<organism evidence="6 7">
    <name type="scientific">Thalassorhabdus alkalitolerans</name>
    <dbReference type="NCBI Taxonomy" id="2282697"/>
    <lineage>
        <taxon>Bacteria</taxon>
        <taxon>Bacillati</taxon>
        <taxon>Bacillota</taxon>
        <taxon>Bacilli</taxon>
        <taxon>Bacillales</taxon>
        <taxon>Bacillaceae</taxon>
        <taxon>Thalassorhabdus</taxon>
    </lineage>
</organism>
<keyword evidence="2 5" id="KW-0812">Transmembrane</keyword>
<evidence type="ECO:0000313" key="7">
    <source>
        <dbReference type="Proteomes" id="UP001596142"/>
    </source>
</evidence>
<reference evidence="7" key="1">
    <citation type="journal article" date="2019" name="Int. J. Syst. Evol. Microbiol.">
        <title>The Global Catalogue of Microorganisms (GCM) 10K type strain sequencing project: providing services to taxonomists for standard genome sequencing and annotation.</title>
        <authorList>
            <consortium name="The Broad Institute Genomics Platform"/>
            <consortium name="The Broad Institute Genome Sequencing Center for Infectious Disease"/>
            <person name="Wu L."/>
            <person name="Ma J."/>
        </authorList>
    </citation>
    <scope>NUCLEOTIDE SEQUENCE [LARGE SCALE GENOMIC DNA]</scope>
    <source>
        <strain evidence="7">CECT 7184</strain>
    </source>
</reference>
<feature type="transmembrane region" description="Helical" evidence="5">
    <location>
        <begin position="78"/>
        <end position="99"/>
    </location>
</feature>
<comment type="caution">
    <text evidence="6">The sequence shown here is derived from an EMBL/GenBank/DDBJ whole genome shotgun (WGS) entry which is preliminary data.</text>
</comment>
<sequence>MLSLLIILFLFMSFLIGLRRGFVLQLVHLVSIFISFFVAYIFYRDVAEFLRLWLPYPHFSTDNGTVAMLISSFDFESVYYAGISFVLLFFITKILLQIIGSMLDFVSHIPILRTFNRWLGGILGLLETYLIIFILLIAAALLPVDFIQESIANSSMARLMVENTPVLSDWLQNLWSQGI</sequence>
<feature type="transmembrane region" description="Helical" evidence="5">
    <location>
        <begin position="119"/>
        <end position="142"/>
    </location>
</feature>
<evidence type="ECO:0000313" key="6">
    <source>
        <dbReference type="EMBL" id="MFC5712722.1"/>
    </source>
</evidence>